<sequence length="101" mass="11521">MDITTELMSGASPYLSKLYYDAIKREVVLIAVDNPEDMNDVKKIVFPEIVKYSENVEDLDDELIDGIIGIHWMSKSQICIKTDIREIIITLNGKPYSQPVM</sequence>
<dbReference type="Proteomes" id="UP000569732">
    <property type="component" value="Unassembled WGS sequence"/>
</dbReference>
<reference evidence="1 2" key="1">
    <citation type="submission" date="2020-07" db="EMBL/GenBank/DDBJ databases">
        <title>Endozoicomonas sp. nov., isolated from sediment.</title>
        <authorList>
            <person name="Gu T."/>
        </authorList>
    </citation>
    <scope>NUCLEOTIDE SEQUENCE [LARGE SCALE GENOMIC DNA]</scope>
    <source>
        <strain evidence="1 2">SM1973</strain>
    </source>
</reference>
<gene>
    <name evidence="1" type="ORF">H0A36_13905</name>
</gene>
<dbReference type="RefSeq" id="WP_180569132.1">
    <property type="nucleotide sequence ID" value="NZ_JACCKB010000021.1"/>
</dbReference>
<proteinExistence type="predicted"/>
<evidence type="ECO:0000313" key="1">
    <source>
        <dbReference type="EMBL" id="NYZ67110.1"/>
    </source>
</evidence>
<dbReference type="EMBL" id="JACCKB010000021">
    <property type="protein sequence ID" value="NYZ67110.1"/>
    <property type="molecule type" value="Genomic_DNA"/>
</dbReference>
<comment type="caution">
    <text evidence="1">The sequence shown here is derived from an EMBL/GenBank/DDBJ whole genome shotgun (WGS) entry which is preliminary data.</text>
</comment>
<organism evidence="1 2">
    <name type="scientific">Spartinivicinus marinus</name>
    <dbReference type="NCBI Taxonomy" id="2994442"/>
    <lineage>
        <taxon>Bacteria</taxon>
        <taxon>Pseudomonadati</taxon>
        <taxon>Pseudomonadota</taxon>
        <taxon>Gammaproteobacteria</taxon>
        <taxon>Oceanospirillales</taxon>
        <taxon>Zooshikellaceae</taxon>
        <taxon>Spartinivicinus</taxon>
    </lineage>
</organism>
<accession>A0A853HZH2</accession>
<evidence type="ECO:0000313" key="2">
    <source>
        <dbReference type="Proteomes" id="UP000569732"/>
    </source>
</evidence>
<keyword evidence="2" id="KW-1185">Reference proteome</keyword>
<protein>
    <submittedName>
        <fullName evidence="1">Uncharacterized protein</fullName>
    </submittedName>
</protein>
<dbReference type="AlphaFoldDB" id="A0A853HZH2"/>
<name>A0A853HZH2_9GAMM</name>